<feature type="domain" description="N-acetyltransferase" evidence="3">
    <location>
        <begin position="1"/>
        <end position="164"/>
    </location>
</feature>
<dbReference type="CDD" id="cd04301">
    <property type="entry name" value="NAT_SF"/>
    <property type="match status" value="1"/>
</dbReference>
<dbReference type="Proteomes" id="UP000636888">
    <property type="component" value="Unassembled WGS sequence"/>
</dbReference>
<evidence type="ECO:0000256" key="2">
    <source>
        <dbReference type="ARBA" id="ARBA00023315"/>
    </source>
</evidence>
<dbReference type="AlphaFoldDB" id="A0A8J7JEB7"/>
<keyword evidence="5" id="KW-1185">Reference proteome</keyword>
<accession>A0A8J7JEB7</accession>
<evidence type="ECO:0000313" key="4">
    <source>
        <dbReference type="EMBL" id="MBJ6724344.1"/>
    </source>
</evidence>
<gene>
    <name evidence="4" type="ORF">JFN93_06465</name>
</gene>
<dbReference type="RefSeq" id="WP_199383178.1">
    <property type="nucleotide sequence ID" value="NZ_JAEMHM010000004.1"/>
</dbReference>
<sequence>MPIRRAETSDLPAVLALFRTCVACMEREGISQWDEVYPNADTVRADTERRELFVLESEGGLIGVITLNERQEPEYQTVRWQLDGKTLVVHRLAVAPAFQGRRVAGLLMAFAHGYARTRGYATVRLDAFSGNPAALALYQGLGYRRAGTVQFRKGEFHCFEISVR</sequence>
<dbReference type="SUPFAM" id="SSF55729">
    <property type="entry name" value="Acyl-CoA N-acyltransferases (Nat)"/>
    <property type="match status" value="1"/>
</dbReference>
<name>A0A8J7JEB7_9BACT</name>
<dbReference type="PANTHER" id="PTHR43877:SF2">
    <property type="entry name" value="AMINOALKYLPHOSPHONATE N-ACETYLTRANSFERASE-RELATED"/>
    <property type="match status" value="1"/>
</dbReference>
<comment type="caution">
    <text evidence="4">The sequence shown here is derived from an EMBL/GenBank/DDBJ whole genome shotgun (WGS) entry which is preliminary data.</text>
</comment>
<evidence type="ECO:0000259" key="3">
    <source>
        <dbReference type="PROSITE" id="PS51186"/>
    </source>
</evidence>
<evidence type="ECO:0000256" key="1">
    <source>
        <dbReference type="ARBA" id="ARBA00022679"/>
    </source>
</evidence>
<proteinExistence type="predicted"/>
<reference evidence="4" key="1">
    <citation type="submission" date="2020-12" db="EMBL/GenBank/DDBJ databases">
        <title>Geomonas sp. Red875, isolated from river sediment.</title>
        <authorList>
            <person name="Xu Z."/>
            <person name="Zhang Z."/>
            <person name="Masuda Y."/>
            <person name="Itoh H."/>
            <person name="Senoo K."/>
        </authorList>
    </citation>
    <scope>NUCLEOTIDE SEQUENCE</scope>
    <source>
        <strain evidence="4">Red875</strain>
    </source>
</reference>
<protein>
    <submittedName>
        <fullName evidence="4">GNAT family N-acetyltransferase</fullName>
    </submittedName>
</protein>
<dbReference type="PROSITE" id="PS51186">
    <property type="entry name" value="GNAT"/>
    <property type="match status" value="1"/>
</dbReference>
<dbReference type="InterPro" id="IPR016181">
    <property type="entry name" value="Acyl_CoA_acyltransferase"/>
</dbReference>
<dbReference type="InterPro" id="IPR000182">
    <property type="entry name" value="GNAT_dom"/>
</dbReference>
<keyword evidence="2" id="KW-0012">Acyltransferase</keyword>
<dbReference type="InterPro" id="IPR050832">
    <property type="entry name" value="Bact_Acetyltransf"/>
</dbReference>
<keyword evidence="1" id="KW-0808">Transferase</keyword>
<organism evidence="4 5">
    <name type="scientific">Geomesophilobacter sediminis</name>
    <dbReference type="NCBI Taxonomy" id="2798584"/>
    <lineage>
        <taxon>Bacteria</taxon>
        <taxon>Pseudomonadati</taxon>
        <taxon>Thermodesulfobacteriota</taxon>
        <taxon>Desulfuromonadia</taxon>
        <taxon>Geobacterales</taxon>
        <taxon>Geobacteraceae</taxon>
        <taxon>Geomesophilobacter</taxon>
    </lineage>
</organism>
<dbReference type="EMBL" id="JAEMHM010000004">
    <property type="protein sequence ID" value="MBJ6724344.1"/>
    <property type="molecule type" value="Genomic_DNA"/>
</dbReference>
<evidence type="ECO:0000313" key="5">
    <source>
        <dbReference type="Proteomes" id="UP000636888"/>
    </source>
</evidence>
<dbReference type="Pfam" id="PF00583">
    <property type="entry name" value="Acetyltransf_1"/>
    <property type="match status" value="1"/>
</dbReference>
<dbReference type="GO" id="GO:0016747">
    <property type="term" value="F:acyltransferase activity, transferring groups other than amino-acyl groups"/>
    <property type="evidence" value="ECO:0007669"/>
    <property type="project" value="InterPro"/>
</dbReference>
<dbReference type="Gene3D" id="3.40.630.30">
    <property type="match status" value="1"/>
</dbReference>
<dbReference type="PANTHER" id="PTHR43877">
    <property type="entry name" value="AMINOALKYLPHOSPHONATE N-ACETYLTRANSFERASE-RELATED-RELATED"/>
    <property type="match status" value="1"/>
</dbReference>